<evidence type="ECO:0000256" key="5">
    <source>
        <dbReference type="ARBA" id="ARBA00022777"/>
    </source>
</evidence>
<dbReference type="InterPro" id="IPR036554">
    <property type="entry name" value="GHMP_kinase_C_sf"/>
</dbReference>
<dbReference type="Gene3D" id="3.30.230.10">
    <property type="match status" value="1"/>
</dbReference>
<dbReference type="InterPro" id="IPR013750">
    <property type="entry name" value="GHMP_kinase_C_dom"/>
</dbReference>
<keyword evidence="1" id="KW-0963">Cytoplasm</keyword>
<keyword evidence="2" id="KW-0444">Lipid biosynthesis</keyword>
<dbReference type="InterPro" id="IPR014721">
    <property type="entry name" value="Ribsml_uS5_D2-typ_fold_subgr"/>
</dbReference>
<evidence type="ECO:0000313" key="12">
    <source>
        <dbReference type="EMBL" id="MBP2478558.1"/>
    </source>
</evidence>
<keyword evidence="3" id="KW-0808">Transferase</keyword>
<evidence type="ECO:0000259" key="10">
    <source>
        <dbReference type="Pfam" id="PF00288"/>
    </source>
</evidence>
<gene>
    <name evidence="12" type="ORF">JOF53_007430</name>
</gene>
<feature type="domain" description="GHMP kinase N-terminal" evidence="10">
    <location>
        <begin position="83"/>
        <end position="169"/>
    </location>
</feature>
<keyword evidence="13" id="KW-1185">Reference proteome</keyword>
<evidence type="ECO:0000256" key="1">
    <source>
        <dbReference type="ARBA" id="ARBA00022490"/>
    </source>
</evidence>
<accession>A0ABS5APR5</accession>
<comment type="caution">
    <text evidence="12">The sequence shown here is derived from an EMBL/GenBank/DDBJ whole genome shotgun (WGS) entry which is preliminary data.</text>
</comment>
<dbReference type="InterPro" id="IPR020568">
    <property type="entry name" value="Ribosomal_Su5_D2-typ_SF"/>
</dbReference>
<evidence type="ECO:0000256" key="2">
    <source>
        <dbReference type="ARBA" id="ARBA00022516"/>
    </source>
</evidence>
<feature type="domain" description="GHMP kinase C-terminal" evidence="11">
    <location>
        <begin position="275"/>
        <end position="338"/>
    </location>
</feature>
<dbReference type="InterPro" id="IPR006205">
    <property type="entry name" value="Mev_gal_kin"/>
</dbReference>
<keyword evidence="4" id="KW-0547">Nucleotide-binding</keyword>
<evidence type="ECO:0000259" key="11">
    <source>
        <dbReference type="Pfam" id="PF08544"/>
    </source>
</evidence>
<dbReference type="PANTHER" id="PTHR43290">
    <property type="entry name" value="MEVALONATE KINASE"/>
    <property type="match status" value="1"/>
</dbReference>
<dbReference type="InterPro" id="IPR006204">
    <property type="entry name" value="GHMP_kinase_N_dom"/>
</dbReference>
<dbReference type="NCBIfam" id="TIGR01220">
    <property type="entry name" value="Pmev_kin_Gr_pos"/>
    <property type="match status" value="1"/>
</dbReference>
<dbReference type="SUPFAM" id="SSF54211">
    <property type="entry name" value="Ribosomal protein S5 domain 2-like"/>
    <property type="match status" value="1"/>
</dbReference>
<evidence type="ECO:0000256" key="3">
    <source>
        <dbReference type="ARBA" id="ARBA00022679"/>
    </source>
</evidence>
<evidence type="ECO:0000256" key="8">
    <source>
        <dbReference type="ARBA" id="ARBA00023098"/>
    </source>
</evidence>
<keyword evidence="8" id="KW-0443">Lipid metabolism</keyword>
<dbReference type="PRINTS" id="PR00959">
    <property type="entry name" value="MEVGALKINASE"/>
</dbReference>
<keyword evidence="7" id="KW-0460">Magnesium</keyword>
<evidence type="ECO:0000256" key="9">
    <source>
        <dbReference type="ARBA" id="ARBA00029438"/>
    </source>
</evidence>
<dbReference type="Proteomes" id="UP001519363">
    <property type="component" value="Unassembled WGS sequence"/>
</dbReference>
<proteinExistence type="predicted"/>
<dbReference type="SUPFAM" id="SSF55060">
    <property type="entry name" value="GHMP Kinase, C-terminal domain"/>
    <property type="match status" value="1"/>
</dbReference>
<keyword evidence="5 12" id="KW-0418">Kinase</keyword>
<dbReference type="Pfam" id="PF08544">
    <property type="entry name" value="GHMP_kinases_C"/>
    <property type="match status" value="1"/>
</dbReference>
<dbReference type="PANTHER" id="PTHR43290:SF2">
    <property type="entry name" value="MEVALONATE KINASE"/>
    <property type="match status" value="1"/>
</dbReference>
<comment type="pathway">
    <text evidence="9">Isoprenoid biosynthesis; isopentenyl diphosphate biosynthesis via mevalonate pathway; isopentenyl diphosphate from (R)-mevalonate: step 1/3.</text>
</comment>
<dbReference type="Gene3D" id="3.30.70.890">
    <property type="entry name" value="GHMP kinase, C-terminal domain"/>
    <property type="match status" value="1"/>
</dbReference>
<dbReference type="EMBL" id="JAGIOO010000001">
    <property type="protein sequence ID" value="MBP2478558.1"/>
    <property type="molecule type" value="Genomic_DNA"/>
</dbReference>
<evidence type="ECO:0000256" key="4">
    <source>
        <dbReference type="ARBA" id="ARBA00022741"/>
    </source>
</evidence>
<dbReference type="InterPro" id="IPR005917">
    <property type="entry name" value="Pmev_kinase_bact"/>
</dbReference>
<dbReference type="GO" id="GO:0016301">
    <property type="term" value="F:kinase activity"/>
    <property type="evidence" value="ECO:0007669"/>
    <property type="project" value="UniProtKB-KW"/>
</dbReference>
<evidence type="ECO:0000256" key="7">
    <source>
        <dbReference type="ARBA" id="ARBA00022842"/>
    </source>
</evidence>
<dbReference type="RefSeq" id="WP_209707578.1">
    <property type="nucleotide sequence ID" value="NZ_JAGIOO010000001.1"/>
</dbReference>
<protein>
    <submittedName>
        <fullName evidence="12">ERG8-type phosphomevalonate kinase</fullName>
    </submittedName>
</protein>
<reference evidence="12 13" key="1">
    <citation type="submission" date="2021-03" db="EMBL/GenBank/DDBJ databases">
        <title>Sequencing the genomes of 1000 actinobacteria strains.</title>
        <authorList>
            <person name="Klenk H.-P."/>
        </authorList>
    </citation>
    <scope>NUCLEOTIDE SEQUENCE [LARGE SCALE GENOMIC DNA]</scope>
    <source>
        <strain evidence="12 13">DSM 44580</strain>
    </source>
</reference>
<dbReference type="Pfam" id="PF00288">
    <property type="entry name" value="GHMP_kinases_N"/>
    <property type="match status" value="1"/>
</dbReference>
<evidence type="ECO:0000313" key="13">
    <source>
        <dbReference type="Proteomes" id="UP001519363"/>
    </source>
</evidence>
<organism evidence="12 13">
    <name type="scientific">Crossiella equi</name>
    <dbReference type="NCBI Taxonomy" id="130796"/>
    <lineage>
        <taxon>Bacteria</taxon>
        <taxon>Bacillati</taxon>
        <taxon>Actinomycetota</taxon>
        <taxon>Actinomycetes</taxon>
        <taxon>Pseudonocardiales</taxon>
        <taxon>Pseudonocardiaceae</taxon>
        <taxon>Crossiella</taxon>
    </lineage>
</organism>
<name>A0ABS5APR5_9PSEU</name>
<evidence type="ECO:0000256" key="6">
    <source>
        <dbReference type="ARBA" id="ARBA00022840"/>
    </source>
</evidence>
<sequence>MSTPVRRSAPGKLFVVGEYAVLEPGSPAVLAAVDREVTVAVAPGEDDLVVVSDLAGMSVRLSRTASGFPADAQPRPVVAAVEIVAELLTELGAALPPVELTIHSGLHEDGTKFGLGSSGAVTVATIDALLAYCGVSLETEERYRLALLAAARLDPRASGGDLATSTWGGWLLYRAPDRAAVLALARRKGLCEALRAPWPDFEVRRLPPPRELAVLVGWTGHPASTSEKVAGGSVPVWRGTAAHREFVRRSDACATAVADALDRGDDAAVLAQVRAARELLAQADGQGGLGIFTDGLTALCEAAEALGGAAKPSGAGGGDCGIALLEPDQRTTEALRARWRAAGLVPLPIHLTEPERTHAHDL</sequence>
<keyword evidence="6" id="KW-0067">ATP-binding</keyword>